<accession>A0ABW5KQE7</accession>
<evidence type="ECO:0008006" key="4">
    <source>
        <dbReference type="Google" id="ProtNLM"/>
    </source>
</evidence>
<keyword evidence="1" id="KW-1133">Transmembrane helix</keyword>
<evidence type="ECO:0000256" key="1">
    <source>
        <dbReference type="SAM" id="Phobius"/>
    </source>
</evidence>
<feature type="transmembrane region" description="Helical" evidence="1">
    <location>
        <begin position="12"/>
        <end position="33"/>
    </location>
</feature>
<reference evidence="3" key="1">
    <citation type="journal article" date="2019" name="Int. J. Syst. Evol. Microbiol.">
        <title>The Global Catalogue of Microorganisms (GCM) 10K type strain sequencing project: providing services to taxonomists for standard genome sequencing and annotation.</title>
        <authorList>
            <consortium name="The Broad Institute Genomics Platform"/>
            <consortium name="The Broad Institute Genome Sequencing Center for Infectious Disease"/>
            <person name="Wu L."/>
            <person name="Ma J."/>
        </authorList>
    </citation>
    <scope>NUCLEOTIDE SEQUENCE [LARGE SCALE GENOMIC DNA]</scope>
    <source>
        <strain evidence="3">KCTC 42587</strain>
    </source>
</reference>
<dbReference type="RefSeq" id="WP_376892395.1">
    <property type="nucleotide sequence ID" value="NZ_JBHULS010000002.1"/>
</dbReference>
<proteinExistence type="predicted"/>
<keyword evidence="3" id="KW-1185">Reference proteome</keyword>
<name>A0ABW5KQE7_9FLAO</name>
<dbReference type="EMBL" id="JBHULS010000002">
    <property type="protein sequence ID" value="MFD2551252.1"/>
    <property type="molecule type" value="Genomic_DNA"/>
</dbReference>
<evidence type="ECO:0000313" key="3">
    <source>
        <dbReference type="Proteomes" id="UP001597472"/>
    </source>
</evidence>
<evidence type="ECO:0000313" key="2">
    <source>
        <dbReference type="EMBL" id="MFD2551252.1"/>
    </source>
</evidence>
<keyword evidence="1" id="KW-0812">Transmembrane</keyword>
<sequence>MIVNPQLFNYRLIIGSLLLALTILGAYCVHHFVTLEAKEQVMKQEVYLVQKELSRMLMLYEKSEAELLKVTTDLQLVNSKKKRLKDSLKTVALSASSGSNYNTEISVLLEERKQLFNKLTSALKANDAQKYAAQALQENLEVQALEINQLNAQNKELKAFVKKMSVLTINNLQCTAYTLNGNGAREVSVTASEVNNFEVCFMVLKNQFTAEGKKDLYLQVLNPEGFIVSNKGKILFNDEEIPYTGKTSINYKCANVSVCSKITLNGKEKLVSGTYSVAVFHDNAMLGTTKIVLN</sequence>
<gene>
    <name evidence="2" type="ORF">ACFSQP_05430</name>
</gene>
<dbReference type="Proteomes" id="UP001597472">
    <property type="component" value="Unassembled WGS sequence"/>
</dbReference>
<comment type="caution">
    <text evidence="2">The sequence shown here is derived from an EMBL/GenBank/DDBJ whole genome shotgun (WGS) entry which is preliminary data.</text>
</comment>
<organism evidence="2 3">
    <name type="scientific">Bizionia sediminis</name>
    <dbReference type="NCBI Taxonomy" id="1737064"/>
    <lineage>
        <taxon>Bacteria</taxon>
        <taxon>Pseudomonadati</taxon>
        <taxon>Bacteroidota</taxon>
        <taxon>Flavobacteriia</taxon>
        <taxon>Flavobacteriales</taxon>
        <taxon>Flavobacteriaceae</taxon>
        <taxon>Bizionia</taxon>
    </lineage>
</organism>
<keyword evidence="1" id="KW-0472">Membrane</keyword>
<protein>
    <recommendedName>
        <fullName evidence="4">Chromosome partitioning protein ParA</fullName>
    </recommendedName>
</protein>